<dbReference type="PANTHER" id="PTHR14742">
    <property type="entry name" value="RIBONUCLEASE P SUBUNIT P21"/>
    <property type="match status" value="1"/>
</dbReference>
<dbReference type="InterPro" id="IPR007175">
    <property type="entry name" value="Rpr2/Snm1/Rpp21"/>
</dbReference>
<comment type="caution">
    <text evidence="2">The sequence shown here is derived from an EMBL/GenBank/DDBJ whole genome shotgun (WGS) entry which is preliminary data.</text>
</comment>
<dbReference type="Proteomes" id="UP000037136">
    <property type="component" value="Unassembled WGS sequence"/>
</dbReference>
<keyword evidence="3" id="KW-1185">Reference proteome</keyword>
<dbReference type="PANTHER" id="PTHR14742:SF3">
    <property type="entry name" value="RIBONUCLEASE MRP PROTEIN SUBUNIT SNM1"/>
    <property type="match status" value="1"/>
</dbReference>
<reference evidence="2 3" key="1">
    <citation type="journal article" date="2015" name="BMC Genomics">
        <title>Gene expression during zombie ant biting behavior reflects the complexity underlying fungal parasitic behavioral manipulation.</title>
        <authorList>
            <person name="de Bekker C."/>
            <person name="Ohm R.A."/>
            <person name="Loreto R.G."/>
            <person name="Sebastian A."/>
            <person name="Albert I."/>
            <person name="Merrow M."/>
            <person name="Brachmann A."/>
            <person name="Hughes D.P."/>
        </authorList>
    </citation>
    <scope>NUCLEOTIDE SEQUENCE [LARGE SCALE GENOMIC DNA]</scope>
    <source>
        <strain evidence="2 3">SC16a</strain>
    </source>
</reference>
<evidence type="ECO:0000313" key="3">
    <source>
        <dbReference type="Proteomes" id="UP000037136"/>
    </source>
</evidence>
<dbReference type="Pfam" id="PF04032">
    <property type="entry name" value="Rpr2"/>
    <property type="match status" value="1"/>
</dbReference>
<feature type="region of interest" description="Disordered" evidence="1">
    <location>
        <begin position="127"/>
        <end position="183"/>
    </location>
</feature>
<gene>
    <name evidence="2" type="ORF">XA68_17571</name>
</gene>
<dbReference type="OrthoDB" id="438080at2759"/>
<protein>
    <submittedName>
        <fullName evidence="2">Uncharacterized protein</fullName>
    </submittedName>
</protein>
<accession>A0A2A9P4D3</accession>
<evidence type="ECO:0000256" key="1">
    <source>
        <dbReference type="SAM" id="MobiDB-lite"/>
    </source>
</evidence>
<feature type="compositionally biased region" description="Polar residues" evidence="1">
    <location>
        <begin position="164"/>
        <end position="174"/>
    </location>
</feature>
<proteinExistence type="predicted"/>
<reference evidence="2 3" key="2">
    <citation type="journal article" date="2017" name="Sci. Rep.">
        <title>Ant-infecting Ophiocordyceps genomes reveal a high diversity of potential behavioral manipulation genes and a possible major role for enterotoxins.</title>
        <authorList>
            <person name="de Bekker C."/>
            <person name="Ohm R.A."/>
            <person name="Evans H.C."/>
            <person name="Brachmann A."/>
            <person name="Hughes D.P."/>
        </authorList>
    </citation>
    <scope>NUCLEOTIDE SEQUENCE [LARGE SCALE GENOMIC DNA]</scope>
    <source>
        <strain evidence="2 3">SC16a</strain>
    </source>
</reference>
<dbReference type="STRING" id="268505.A0A2A9P4D3"/>
<evidence type="ECO:0000313" key="2">
    <source>
        <dbReference type="EMBL" id="PFH55817.1"/>
    </source>
</evidence>
<organism evidence="2 3">
    <name type="scientific">Ophiocordyceps unilateralis</name>
    <name type="common">Zombie-ant fungus</name>
    <name type="synonym">Torrubia unilateralis</name>
    <dbReference type="NCBI Taxonomy" id="268505"/>
    <lineage>
        <taxon>Eukaryota</taxon>
        <taxon>Fungi</taxon>
        <taxon>Dikarya</taxon>
        <taxon>Ascomycota</taxon>
        <taxon>Pezizomycotina</taxon>
        <taxon>Sordariomycetes</taxon>
        <taxon>Hypocreomycetidae</taxon>
        <taxon>Hypocreales</taxon>
        <taxon>Ophiocordycipitaceae</taxon>
        <taxon>Ophiocordyceps</taxon>
    </lineage>
</organism>
<name>A0A2A9P4D3_OPHUN</name>
<dbReference type="GO" id="GO:0005655">
    <property type="term" value="C:nucleolar ribonuclease P complex"/>
    <property type="evidence" value="ECO:0007669"/>
    <property type="project" value="TreeGrafter"/>
</dbReference>
<dbReference type="EMBL" id="LAZP02000755">
    <property type="protein sequence ID" value="PFH55817.1"/>
    <property type="molecule type" value="Genomic_DNA"/>
</dbReference>
<dbReference type="GO" id="GO:0008033">
    <property type="term" value="P:tRNA processing"/>
    <property type="evidence" value="ECO:0007669"/>
    <property type="project" value="TreeGrafter"/>
</dbReference>
<sequence>MASDQLAAKLRFLTDAAHLLRSSAPETSDHLMRHRSGLMSLAGLFQPQLQRQHVCSACGHIMVPGEGTVVRLETIRCRKRDAKASAAKASRGRFKVVTCGRCQRPTRIGLDAPGPTTKAAIAKAHTKLKAKTKTTGPCEAPKTSANASSKQRAKDRKAGLQALLSRQQPASAGSLTLADFMRK</sequence>
<dbReference type="AlphaFoldDB" id="A0A2A9P4D3"/>